<evidence type="ECO:0000256" key="10">
    <source>
        <dbReference type="ARBA" id="ARBA00023143"/>
    </source>
</evidence>
<dbReference type="GO" id="GO:0005886">
    <property type="term" value="C:plasma membrane"/>
    <property type="evidence" value="ECO:0007669"/>
    <property type="project" value="UniProtKB-SubCell"/>
</dbReference>
<dbReference type="InterPro" id="IPR028976">
    <property type="entry name" value="CheC-like_sf"/>
</dbReference>
<evidence type="ECO:0000256" key="11">
    <source>
        <dbReference type="ARBA" id="ARBA00025044"/>
    </source>
</evidence>
<dbReference type="Gene3D" id="2.30.330.10">
    <property type="entry name" value="SpoA-like"/>
    <property type="match status" value="1"/>
</dbReference>
<evidence type="ECO:0000256" key="2">
    <source>
        <dbReference type="ARBA" id="ARBA00004417"/>
    </source>
</evidence>
<comment type="similarity">
    <text evidence="3">Belongs to the FliM family.</text>
</comment>
<dbReference type="InterPro" id="IPR001689">
    <property type="entry name" value="Flag_FliM"/>
</dbReference>
<dbReference type="EMBL" id="CP044331">
    <property type="protein sequence ID" value="QGM97908.1"/>
    <property type="molecule type" value="Genomic_DNA"/>
</dbReference>
<evidence type="ECO:0000313" key="13">
    <source>
        <dbReference type="EMBL" id="QGM97908.1"/>
    </source>
</evidence>
<keyword evidence="9" id="KW-0472">Membrane</keyword>
<evidence type="ECO:0000256" key="8">
    <source>
        <dbReference type="ARBA" id="ARBA00022779"/>
    </source>
</evidence>
<dbReference type="Pfam" id="PF01052">
    <property type="entry name" value="FliMN_C"/>
    <property type="match status" value="1"/>
</dbReference>
<sequence length="308" mass="33453">MTGREQKAEAGADEPLVLIGEGALDRMPALARLYEETASSFSGFLGAFSEGASLSFDGLEALRVGELIAAGVGYRQILVYRAAGLDSRAALAVDDGFRSLAFELLLGSSIVSPLSDRPITRIEDSILAFASLKLLQGFAEAFSSLASVSFERDWGAEEAGFFSLGPKVAVAVLARLTLQYREYSGQALLALPRTAIDPFRNELARPPHVEGRANDEAWSVNLYDNIVRTEVTAEVRLEARGFTLGDIARLEVGDVLRLPIAPTSPIRVVSEGRTLFWCTLGQKDGKYTVRLEEFSDERESFIENILGV</sequence>
<dbReference type="SUPFAM" id="SSF101801">
    <property type="entry name" value="Surface presentation of antigens (SPOA)"/>
    <property type="match status" value="1"/>
</dbReference>
<keyword evidence="6" id="KW-0145">Chemotaxis</keyword>
<dbReference type="GO" id="GO:0050918">
    <property type="term" value="P:positive chemotaxis"/>
    <property type="evidence" value="ECO:0007669"/>
    <property type="project" value="TreeGrafter"/>
</dbReference>
<comment type="subcellular location">
    <subcellularLocation>
        <location evidence="1">Bacterial flagellum basal body</location>
    </subcellularLocation>
    <subcellularLocation>
        <location evidence="2">Cell inner membrane</location>
        <topology evidence="2">Peripheral membrane protein</topology>
    </subcellularLocation>
</comment>
<reference evidence="13 14" key="1">
    <citation type="submission" date="2019-09" db="EMBL/GenBank/DDBJ databases">
        <title>Isolation and complete genome sequencing of Methylocystis species.</title>
        <authorList>
            <person name="Rumah B.L."/>
            <person name="Stead C.E."/>
            <person name="Stevens B.C."/>
            <person name="Minton N.P."/>
            <person name="Grosse-Honebrink A."/>
            <person name="Zhang Y."/>
        </authorList>
    </citation>
    <scope>NUCLEOTIDE SEQUENCE [LARGE SCALE GENOMIC DNA]</scope>
    <source>
        <strain evidence="13 14">BRCS2</strain>
    </source>
</reference>
<gene>
    <name evidence="13" type="ORF">F7D14_10800</name>
</gene>
<evidence type="ECO:0000256" key="5">
    <source>
        <dbReference type="ARBA" id="ARBA00022475"/>
    </source>
</evidence>
<dbReference type="GO" id="GO:0071978">
    <property type="term" value="P:bacterial-type flagellum-dependent swarming motility"/>
    <property type="evidence" value="ECO:0007669"/>
    <property type="project" value="TreeGrafter"/>
</dbReference>
<evidence type="ECO:0000256" key="1">
    <source>
        <dbReference type="ARBA" id="ARBA00004117"/>
    </source>
</evidence>
<dbReference type="Proteomes" id="UP000422569">
    <property type="component" value="Chromosome"/>
</dbReference>
<dbReference type="RefSeq" id="WP_016918315.1">
    <property type="nucleotide sequence ID" value="NZ_CP044331.1"/>
</dbReference>
<evidence type="ECO:0000259" key="12">
    <source>
        <dbReference type="Pfam" id="PF01052"/>
    </source>
</evidence>
<dbReference type="GO" id="GO:0003774">
    <property type="term" value="F:cytoskeletal motor activity"/>
    <property type="evidence" value="ECO:0007669"/>
    <property type="project" value="InterPro"/>
</dbReference>
<dbReference type="PANTHER" id="PTHR30034:SF3">
    <property type="entry name" value="FLAGELLAR MOTOR SWITCH PROTEIN FLIM"/>
    <property type="match status" value="1"/>
</dbReference>
<evidence type="ECO:0000313" key="14">
    <source>
        <dbReference type="Proteomes" id="UP000422569"/>
    </source>
</evidence>
<keyword evidence="7" id="KW-0997">Cell inner membrane</keyword>
<organism evidence="13 14">
    <name type="scientific">Methylocystis parvus</name>
    <dbReference type="NCBI Taxonomy" id="134"/>
    <lineage>
        <taxon>Bacteria</taxon>
        <taxon>Pseudomonadati</taxon>
        <taxon>Pseudomonadota</taxon>
        <taxon>Alphaproteobacteria</taxon>
        <taxon>Hyphomicrobiales</taxon>
        <taxon>Methylocystaceae</taxon>
        <taxon>Methylocystis</taxon>
    </lineage>
</organism>
<evidence type="ECO:0000256" key="6">
    <source>
        <dbReference type="ARBA" id="ARBA00022500"/>
    </source>
</evidence>
<dbReference type="AlphaFoldDB" id="A0A6B8M620"/>
<evidence type="ECO:0000256" key="7">
    <source>
        <dbReference type="ARBA" id="ARBA00022519"/>
    </source>
</evidence>
<dbReference type="GO" id="GO:0009425">
    <property type="term" value="C:bacterial-type flagellum basal body"/>
    <property type="evidence" value="ECO:0007669"/>
    <property type="project" value="UniProtKB-SubCell"/>
</dbReference>
<dbReference type="KEGG" id="mpar:F7D14_10800"/>
<dbReference type="PANTHER" id="PTHR30034">
    <property type="entry name" value="FLAGELLAR MOTOR SWITCH PROTEIN FLIM"/>
    <property type="match status" value="1"/>
</dbReference>
<keyword evidence="5" id="KW-1003">Cell membrane</keyword>
<feature type="domain" description="Flagellar motor switch protein FliN-like C-terminal" evidence="12">
    <location>
        <begin position="226"/>
        <end position="294"/>
    </location>
</feature>
<dbReference type="Pfam" id="PF02154">
    <property type="entry name" value="FliM"/>
    <property type="match status" value="1"/>
</dbReference>
<dbReference type="InterPro" id="IPR001543">
    <property type="entry name" value="FliN-like_C"/>
</dbReference>
<comment type="function">
    <text evidence="11">FliM is one of three proteins (FliG, FliN, FliM) that forms the rotor-mounted switch complex (C ring), located at the base of the basal body. This complex interacts with the CheY and CheZ chemotaxis proteins, in addition to contacting components of the motor that determine the direction of flagellar rotation.</text>
</comment>
<evidence type="ECO:0000256" key="4">
    <source>
        <dbReference type="ARBA" id="ARBA00021898"/>
    </source>
</evidence>
<name>A0A6B8M620_9HYPH</name>
<protein>
    <recommendedName>
        <fullName evidence="4">Flagellar motor switch protein FliM</fullName>
    </recommendedName>
</protein>
<keyword evidence="8" id="KW-0283">Flagellar rotation</keyword>
<evidence type="ECO:0000256" key="3">
    <source>
        <dbReference type="ARBA" id="ARBA00011049"/>
    </source>
</evidence>
<keyword evidence="10" id="KW-0975">Bacterial flagellum</keyword>
<evidence type="ECO:0000256" key="9">
    <source>
        <dbReference type="ARBA" id="ARBA00023136"/>
    </source>
</evidence>
<dbReference type="Gene3D" id="3.40.1550.10">
    <property type="entry name" value="CheC-like"/>
    <property type="match status" value="1"/>
</dbReference>
<dbReference type="InterPro" id="IPR036429">
    <property type="entry name" value="SpoA-like_sf"/>
</dbReference>
<keyword evidence="14" id="KW-1185">Reference proteome</keyword>
<proteinExistence type="inferred from homology"/>
<accession>A0A6B8M620</accession>